<evidence type="ECO:0000256" key="4">
    <source>
        <dbReference type="ARBA" id="ARBA00022679"/>
    </source>
</evidence>
<dbReference type="PANTHER" id="PTHR46382:SF1">
    <property type="entry name" value="PHOSPHATIDATE CYTIDYLYLTRANSFERASE"/>
    <property type="match status" value="1"/>
</dbReference>
<dbReference type="GO" id="GO:0005886">
    <property type="term" value="C:plasma membrane"/>
    <property type="evidence" value="ECO:0007669"/>
    <property type="project" value="UniProtKB-SubCell"/>
</dbReference>
<evidence type="ECO:0000256" key="5">
    <source>
        <dbReference type="ARBA" id="ARBA00022692"/>
    </source>
</evidence>
<accession>A0A3B0WDM3</accession>
<dbReference type="GO" id="GO:0004605">
    <property type="term" value="F:phosphatidate cytidylyltransferase activity"/>
    <property type="evidence" value="ECO:0007669"/>
    <property type="project" value="UniProtKB-EC"/>
</dbReference>
<evidence type="ECO:0000256" key="1">
    <source>
        <dbReference type="ARBA" id="ARBA00004651"/>
    </source>
</evidence>
<organism evidence="13">
    <name type="scientific">hydrothermal vent metagenome</name>
    <dbReference type="NCBI Taxonomy" id="652676"/>
    <lineage>
        <taxon>unclassified sequences</taxon>
        <taxon>metagenomes</taxon>
        <taxon>ecological metagenomes</taxon>
    </lineage>
</organism>
<evidence type="ECO:0000256" key="8">
    <source>
        <dbReference type="ARBA" id="ARBA00023098"/>
    </source>
</evidence>
<feature type="transmembrane region" description="Helical" evidence="12">
    <location>
        <begin position="133"/>
        <end position="155"/>
    </location>
</feature>
<dbReference type="GO" id="GO:0016024">
    <property type="term" value="P:CDP-diacylglycerol biosynthetic process"/>
    <property type="evidence" value="ECO:0007669"/>
    <property type="project" value="TreeGrafter"/>
</dbReference>
<feature type="transmembrane region" description="Helical" evidence="12">
    <location>
        <begin position="108"/>
        <end position="127"/>
    </location>
</feature>
<feature type="transmembrane region" description="Helical" evidence="12">
    <location>
        <begin position="176"/>
        <end position="195"/>
    </location>
</feature>
<feature type="transmembrane region" description="Helical" evidence="12">
    <location>
        <begin position="56"/>
        <end position="73"/>
    </location>
</feature>
<keyword evidence="7 12" id="KW-1133">Transmembrane helix</keyword>
<keyword evidence="2" id="KW-1003">Cell membrane</keyword>
<protein>
    <submittedName>
        <fullName evidence="13">Phosphatidate cytidylyltransferase</fullName>
        <ecNumber evidence="13">2.7.7.41</ecNumber>
    </submittedName>
</protein>
<evidence type="ECO:0000256" key="3">
    <source>
        <dbReference type="ARBA" id="ARBA00022516"/>
    </source>
</evidence>
<gene>
    <name evidence="13" type="ORF">MNBD_GAMMA03-1666</name>
</gene>
<evidence type="ECO:0000256" key="11">
    <source>
        <dbReference type="ARBA" id="ARBA00023264"/>
    </source>
</evidence>
<feature type="transmembrane region" description="Helical" evidence="12">
    <location>
        <begin position="5"/>
        <end position="21"/>
    </location>
</feature>
<keyword evidence="9 12" id="KW-0472">Membrane</keyword>
<sequence length="270" mass="29771">MLKQRVITAVVLAVLAILALFTSTDIIWQWIVLFVGVVMAWEWAGLAQLTKLWQKSAFVLFVALASWFGLVWLSPQILLVLTLLESLLLIFVVVRYQKSGGVHGPKTVSFVLISGLLLVVVFTSALTHFRSEFSPWVVLLSVLVIWAVDTGAYFTGKRFGKTKLAHYVSPGKTWEGVWGGVALAFLIGVASILWLQAELKFSLWVFALILALIALFSVLGDLFESVLKRQAGLKDSGSIFPGHGGILDRADSLLIAVPMLYLLWHFGSLN</sequence>
<keyword evidence="4 13" id="KW-0808">Transferase</keyword>
<evidence type="ECO:0000256" key="9">
    <source>
        <dbReference type="ARBA" id="ARBA00023136"/>
    </source>
</evidence>
<feature type="transmembrane region" description="Helical" evidence="12">
    <location>
        <begin position="79"/>
        <end position="96"/>
    </location>
</feature>
<feature type="transmembrane region" description="Helical" evidence="12">
    <location>
        <begin position="27"/>
        <end position="44"/>
    </location>
</feature>
<evidence type="ECO:0000313" key="13">
    <source>
        <dbReference type="EMBL" id="VAW48777.1"/>
    </source>
</evidence>
<evidence type="ECO:0000256" key="12">
    <source>
        <dbReference type="SAM" id="Phobius"/>
    </source>
</evidence>
<proteinExistence type="predicted"/>
<reference evidence="13" key="1">
    <citation type="submission" date="2018-06" db="EMBL/GenBank/DDBJ databases">
        <authorList>
            <person name="Zhirakovskaya E."/>
        </authorList>
    </citation>
    <scope>NUCLEOTIDE SEQUENCE</scope>
</reference>
<feature type="transmembrane region" description="Helical" evidence="12">
    <location>
        <begin position="201"/>
        <end position="223"/>
    </location>
</feature>
<keyword evidence="11" id="KW-1208">Phospholipid metabolism</keyword>
<evidence type="ECO:0000256" key="6">
    <source>
        <dbReference type="ARBA" id="ARBA00022695"/>
    </source>
</evidence>
<keyword evidence="8" id="KW-0443">Lipid metabolism</keyword>
<evidence type="ECO:0000256" key="7">
    <source>
        <dbReference type="ARBA" id="ARBA00022989"/>
    </source>
</evidence>
<keyword evidence="10" id="KW-0594">Phospholipid biosynthesis</keyword>
<comment type="subcellular location">
    <subcellularLocation>
        <location evidence="1">Cell membrane</location>
        <topology evidence="1">Multi-pass membrane protein</topology>
    </subcellularLocation>
</comment>
<dbReference type="Pfam" id="PF01148">
    <property type="entry name" value="CTP_transf_1"/>
    <property type="match status" value="1"/>
</dbReference>
<evidence type="ECO:0000256" key="10">
    <source>
        <dbReference type="ARBA" id="ARBA00023209"/>
    </source>
</evidence>
<name>A0A3B0WDM3_9ZZZZ</name>
<dbReference type="EMBL" id="UOFC01000232">
    <property type="protein sequence ID" value="VAW48777.1"/>
    <property type="molecule type" value="Genomic_DNA"/>
</dbReference>
<evidence type="ECO:0000256" key="2">
    <source>
        <dbReference type="ARBA" id="ARBA00022475"/>
    </source>
</evidence>
<keyword evidence="6 13" id="KW-0548">Nucleotidyltransferase</keyword>
<keyword evidence="3" id="KW-0444">Lipid biosynthesis</keyword>
<dbReference type="AlphaFoldDB" id="A0A3B0WDM3"/>
<keyword evidence="5 12" id="KW-0812">Transmembrane</keyword>
<dbReference type="EC" id="2.7.7.41" evidence="13"/>
<dbReference type="PANTHER" id="PTHR46382">
    <property type="entry name" value="PHOSPHATIDATE CYTIDYLYLTRANSFERASE"/>
    <property type="match status" value="1"/>
</dbReference>